<dbReference type="RefSeq" id="WP_242859020.1">
    <property type="nucleotide sequence ID" value="NZ_CZBA01000010.1"/>
</dbReference>
<dbReference type="Proteomes" id="UP000095413">
    <property type="component" value="Unassembled WGS sequence"/>
</dbReference>
<evidence type="ECO:0000313" key="2">
    <source>
        <dbReference type="Proteomes" id="UP000095413"/>
    </source>
</evidence>
<dbReference type="AlphaFoldDB" id="A0A174PP77"/>
<dbReference type="EMBL" id="CZBA01000010">
    <property type="protein sequence ID" value="CUP62833.1"/>
    <property type="molecule type" value="Genomic_DNA"/>
</dbReference>
<sequence>MKRKKIDSFTLFVILLLALILTLLGVLLAGMKEEKRQFTVLLPLGDLAYDEDFLQKAKKIKGIKEIWPVIEVPVVIKIEDYTETTTFSGIDMNAFGKNPTQNELGKMPLLLLGNGSLRDMKDYNNHAISKKQQEKFLEMGENLNIFYFLDEKEKDTSKATDDLTTLSGNSAREPQTSYMPCKAAVVIEGNEIYIPISQAQDLCREIGEPSEISKVYLKINGKNNLENAKKILSGI</sequence>
<name>A0A174PP77_9FIRM</name>
<reference evidence="1 2" key="1">
    <citation type="submission" date="2015-09" db="EMBL/GenBank/DDBJ databases">
        <authorList>
            <consortium name="Pathogen Informatics"/>
        </authorList>
    </citation>
    <scope>NUCLEOTIDE SEQUENCE [LARGE SCALE GENOMIC DNA]</scope>
    <source>
        <strain evidence="1 2">2789STDY5834921</strain>
    </source>
</reference>
<evidence type="ECO:0000313" key="1">
    <source>
        <dbReference type="EMBL" id="CUP62833.1"/>
    </source>
</evidence>
<gene>
    <name evidence="1" type="ORF">ERS852533_02011</name>
</gene>
<accession>A0A174PP77</accession>
<proteinExistence type="predicted"/>
<organism evidence="1 2">
    <name type="scientific">Blautia obeum</name>
    <dbReference type="NCBI Taxonomy" id="40520"/>
    <lineage>
        <taxon>Bacteria</taxon>
        <taxon>Bacillati</taxon>
        <taxon>Bacillota</taxon>
        <taxon>Clostridia</taxon>
        <taxon>Lachnospirales</taxon>
        <taxon>Lachnospiraceae</taxon>
        <taxon>Blautia</taxon>
    </lineage>
</organism>
<protein>
    <submittedName>
        <fullName evidence="1">Uncharacterized protein</fullName>
    </submittedName>
</protein>